<organism evidence="1">
    <name type="scientific">viral metagenome</name>
    <dbReference type="NCBI Taxonomy" id="1070528"/>
    <lineage>
        <taxon>unclassified sequences</taxon>
        <taxon>metagenomes</taxon>
        <taxon>organismal metagenomes</taxon>
    </lineage>
</organism>
<dbReference type="EMBL" id="MN739837">
    <property type="protein sequence ID" value="QHT74100.1"/>
    <property type="molecule type" value="Genomic_DNA"/>
</dbReference>
<dbReference type="AlphaFoldDB" id="A0A6C0H141"/>
<sequence length="79" mass="9237">MSIIIIRQLCGNQIIESIRKRIMINDSKNRIFEYKLNLDTLKDHIGTLLKRKSCGLNNQILHILELATNKNNNNNFIDE</sequence>
<proteinExistence type="predicted"/>
<evidence type="ECO:0000313" key="1">
    <source>
        <dbReference type="EMBL" id="QHT74100.1"/>
    </source>
</evidence>
<name>A0A6C0H141_9ZZZZ</name>
<accession>A0A6C0H141</accession>
<reference evidence="1" key="1">
    <citation type="journal article" date="2020" name="Nature">
        <title>Giant virus diversity and host interactions through global metagenomics.</title>
        <authorList>
            <person name="Schulz F."/>
            <person name="Roux S."/>
            <person name="Paez-Espino D."/>
            <person name="Jungbluth S."/>
            <person name="Walsh D.A."/>
            <person name="Denef V.J."/>
            <person name="McMahon K.D."/>
            <person name="Konstantinidis K.T."/>
            <person name="Eloe-Fadrosh E.A."/>
            <person name="Kyrpides N.C."/>
            <person name="Woyke T."/>
        </authorList>
    </citation>
    <scope>NUCLEOTIDE SEQUENCE</scope>
    <source>
        <strain evidence="1">GVMAG-M-3300023179-4</strain>
    </source>
</reference>
<protein>
    <submittedName>
        <fullName evidence="1">Uncharacterized protein</fullName>
    </submittedName>
</protein>